<dbReference type="Gene3D" id="1.10.8.1050">
    <property type="entry name" value="Antitoxin VbhA-like"/>
    <property type="match status" value="1"/>
</dbReference>
<comment type="caution">
    <text evidence="3">The sequence shown here is derived from an EMBL/GenBank/DDBJ whole genome shotgun (WGS) entry which is preliminary data.</text>
</comment>
<gene>
    <name evidence="2" type="ORF">FHR90_003448</name>
    <name evidence="3" type="ORF">HUK83_10365</name>
</gene>
<dbReference type="AlphaFoldDB" id="A0A850NTJ9"/>
<protein>
    <recommendedName>
        <fullName evidence="1">Antitoxin VbhA domain-containing protein</fullName>
    </recommendedName>
</protein>
<evidence type="ECO:0000313" key="3">
    <source>
        <dbReference type="EMBL" id="NVN30732.1"/>
    </source>
</evidence>
<dbReference type="Proteomes" id="UP000565205">
    <property type="component" value="Unassembled WGS sequence"/>
</dbReference>
<evidence type="ECO:0000313" key="2">
    <source>
        <dbReference type="EMBL" id="MBB3175586.1"/>
    </source>
</evidence>
<reference evidence="3 5" key="1">
    <citation type="submission" date="2020-06" db="EMBL/GenBank/DDBJ databases">
        <title>Description of novel acetic acid bacteria.</title>
        <authorList>
            <person name="Sombolestani A."/>
        </authorList>
    </citation>
    <scope>NUCLEOTIDE SEQUENCE [LARGE SCALE GENOMIC DNA]</scope>
    <source>
        <strain evidence="3 5">LMG 26838</strain>
    </source>
</reference>
<feature type="domain" description="Antitoxin VbhA" evidence="1">
    <location>
        <begin position="18"/>
        <end position="63"/>
    </location>
</feature>
<evidence type="ECO:0000313" key="4">
    <source>
        <dbReference type="Proteomes" id="UP000557688"/>
    </source>
</evidence>
<dbReference type="Pfam" id="PF18495">
    <property type="entry name" value="VbhA"/>
    <property type="match status" value="1"/>
</dbReference>
<keyword evidence="4" id="KW-1185">Reference proteome</keyword>
<evidence type="ECO:0000313" key="5">
    <source>
        <dbReference type="Proteomes" id="UP000565205"/>
    </source>
</evidence>
<dbReference type="CDD" id="cd11586">
    <property type="entry name" value="VbhA_like"/>
    <property type="match status" value="1"/>
</dbReference>
<sequence length="65" mass="7231">MSAVITELRITAQESARRQRMIDNVIAAQKRQGYVYDAVIEDAAAAYVRGEIDREGFGRAMRQGG</sequence>
<organism evidence="3 5">
    <name type="scientific">Endobacter medicaginis</name>
    <dbReference type="NCBI Taxonomy" id="1181271"/>
    <lineage>
        <taxon>Bacteria</taxon>
        <taxon>Pseudomonadati</taxon>
        <taxon>Pseudomonadota</taxon>
        <taxon>Alphaproteobacteria</taxon>
        <taxon>Acetobacterales</taxon>
        <taxon>Acetobacteraceae</taxon>
        <taxon>Endobacter</taxon>
    </lineage>
</organism>
<dbReference type="InterPro" id="IPR033788">
    <property type="entry name" value="VbhA-like"/>
</dbReference>
<reference evidence="2 4" key="2">
    <citation type="submission" date="2020-08" db="EMBL/GenBank/DDBJ databases">
        <title>Genomic Encyclopedia of Type Strains, Phase III (KMG-III): the genomes of soil and plant-associated and newly described type strains.</title>
        <authorList>
            <person name="Whitman W."/>
        </authorList>
    </citation>
    <scope>NUCLEOTIDE SEQUENCE [LARGE SCALE GENOMIC DNA]</scope>
    <source>
        <strain evidence="2 4">CECT 8088</strain>
    </source>
</reference>
<dbReference type="Proteomes" id="UP000557688">
    <property type="component" value="Unassembled WGS sequence"/>
</dbReference>
<proteinExistence type="predicted"/>
<dbReference type="InterPro" id="IPR041535">
    <property type="entry name" value="VbhA"/>
</dbReference>
<dbReference type="EMBL" id="JACHXV010000050">
    <property type="protein sequence ID" value="MBB3175586.1"/>
    <property type="molecule type" value="Genomic_DNA"/>
</dbReference>
<name>A0A850NTJ9_9PROT</name>
<dbReference type="RefSeq" id="WP_176624507.1">
    <property type="nucleotide sequence ID" value="NZ_JACHXV010000050.1"/>
</dbReference>
<dbReference type="EMBL" id="JABXXQ010000207">
    <property type="protein sequence ID" value="NVN30732.1"/>
    <property type="molecule type" value="Genomic_DNA"/>
</dbReference>
<accession>A0A850NTJ9</accession>
<evidence type="ECO:0000259" key="1">
    <source>
        <dbReference type="Pfam" id="PF18495"/>
    </source>
</evidence>
<dbReference type="InterPro" id="IPR043038">
    <property type="entry name" value="VbhA_sf"/>
</dbReference>